<evidence type="ECO:0000313" key="9">
    <source>
        <dbReference type="EMBL" id="PXX19361.1"/>
    </source>
</evidence>
<dbReference type="AlphaFoldDB" id="A0A1A5XLB6"/>
<dbReference type="EMBL" id="FNZM01000018">
    <property type="protein sequence ID" value="SEK09991.1"/>
    <property type="molecule type" value="Genomic_DNA"/>
</dbReference>
<evidence type="ECO:0000256" key="4">
    <source>
        <dbReference type="ARBA" id="ARBA00022519"/>
    </source>
</evidence>
<dbReference type="Proteomes" id="UP000183529">
    <property type="component" value="Unassembled WGS sequence"/>
</dbReference>
<evidence type="ECO:0000313" key="12">
    <source>
        <dbReference type="Proteomes" id="UP000247515"/>
    </source>
</evidence>
<keyword evidence="3" id="KW-1003">Cell membrane</keyword>
<dbReference type="OrthoDB" id="9776369at2"/>
<keyword evidence="2" id="KW-0813">Transport</keyword>
<evidence type="ECO:0000256" key="2">
    <source>
        <dbReference type="ARBA" id="ARBA00022448"/>
    </source>
</evidence>
<dbReference type="PANTHER" id="PTHR43820">
    <property type="entry name" value="HIGH-AFFINITY BRANCHED-CHAIN AMINO ACID TRANSPORT ATP-BINDING PROTEIN LIVF"/>
    <property type="match status" value="1"/>
</dbReference>
<dbReference type="GO" id="GO:0005524">
    <property type="term" value="F:ATP binding"/>
    <property type="evidence" value="ECO:0007669"/>
    <property type="project" value="UniProtKB-KW"/>
</dbReference>
<evidence type="ECO:0000256" key="7">
    <source>
        <dbReference type="ARBA" id="ARBA00022970"/>
    </source>
</evidence>
<dbReference type="PROSITE" id="PS50893">
    <property type="entry name" value="ABC_TRANSPORTER_2"/>
    <property type="match status" value="1"/>
</dbReference>
<dbReference type="Gene3D" id="3.40.50.300">
    <property type="entry name" value="P-loop containing nucleotide triphosphate hydrolases"/>
    <property type="match status" value="1"/>
</dbReference>
<dbReference type="InterPro" id="IPR003593">
    <property type="entry name" value="AAA+_ATPase"/>
</dbReference>
<dbReference type="SUPFAM" id="SSF52540">
    <property type="entry name" value="P-loop containing nucleoside triphosphate hydrolases"/>
    <property type="match status" value="1"/>
</dbReference>
<keyword evidence="4" id="KW-0997">Cell inner membrane</keyword>
<feature type="domain" description="ABC transporter" evidence="8">
    <location>
        <begin position="6"/>
        <end position="228"/>
    </location>
</feature>
<dbReference type="PANTHER" id="PTHR43820:SF4">
    <property type="entry name" value="HIGH-AFFINITY BRANCHED-CHAIN AMINO ACID TRANSPORT ATP-BINDING PROTEIN LIVF"/>
    <property type="match status" value="1"/>
</dbReference>
<comment type="caution">
    <text evidence="10">The sequence shown here is derived from an EMBL/GenBank/DDBJ whole genome shotgun (WGS) entry which is preliminary data.</text>
</comment>
<dbReference type="PROSITE" id="PS00211">
    <property type="entry name" value="ABC_TRANSPORTER_1"/>
    <property type="match status" value="1"/>
</dbReference>
<dbReference type="SMART" id="SM00382">
    <property type="entry name" value="AAA"/>
    <property type="match status" value="1"/>
</dbReference>
<dbReference type="GO" id="GO:0016887">
    <property type="term" value="F:ATP hydrolysis activity"/>
    <property type="evidence" value="ECO:0007669"/>
    <property type="project" value="InterPro"/>
</dbReference>
<dbReference type="InterPro" id="IPR003439">
    <property type="entry name" value="ABC_transporter-like_ATP-bd"/>
</dbReference>
<proteinExistence type="inferred from homology"/>
<evidence type="ECO:0000256" key="6">
    <source>
        <dbReference type="ARBA" id="ARBA00022840"/>
    </source>
</evidence>
<dbReference type="RefSeq" id="WP_065057824.1">
    <property type="nucleotide sequence ID" value="NZ_CADFGN010000004.1"/>
</dbReference>
<keyword evidence="12" id="KW-1185">Reference proteome</keyword>
<sequence length="233" mass="25043">MSTPVLSLRGLRAGYGRRQILRDVTLDVHAGQIVALLGRNGAGKSTTLLAVAGFLPQVEGEILLDGQPLAGAPHTRARRGTGLVIKGRSLFASLTVAENMRLADLAPDALLDIFPELEARLHVRAGQLSGGEQQMVAVARALLRRPRVVLLDELTFGLSPAMARRLVDAVVERARQDGTAVLAVEQHIHIAERMATHAAIVAEGVVKLHLRRDELLARAEEIEGIYLGHAVDV</sequence>
<evidence type="ECO:0000259" key="8">
    <source>
        <dbReference type="PROSITE" id="PS50893"/>
    </source>
</evidence>
<dbReference type="Pfam" id="PF00005">
    <property type="entry name" value="ABC_tran"/>
    <property type="match status" value="1"/>
</dbReference>
<organism evidence="10 11">
    <name type="scientific">Paraburkholderia tropica</name>
    <dbReference type="NCBI Taxonomy" id="92647"/>
    <lineage>
        <taxon>Bacteria</taxon>
        <taxon>Pseudomonadati</taxon>
        <taxon>Pseudomonadota</taxon>
        <taxon>Betaproteobacteria</taxon>
        <taxon>Burkholderiales</taxon>
        <taxon>Burkholderiaceae</taxon>
        <taxon>Paraburkholderia</taxon>
    </lineage>
</organism>
<evidence type="ECO:0000313" key="10">
    <source>
        <dbReference type="EMBL" id="SEK09991.1"/>
    </source>
</evidence>
<dbReference type="GO" id="GO:0015658">
    <property type="term" value="F:branched-chain amino acid transmembrane transporter activity"/>
    <property type="evidence" value="ECO:0007669"/>
    <property type="project" value="TreeGrafter"/>
</dbReference>
<dbReference type="InterPro" id="IPR017871">
    <property type="entry name" value="ABC_transporter-like_CS"/>
</dbReference>
<evidence type="ECO:0000313" key="11">
    <source>
        <dbReference type="Proteomes" id="UP000183529"/>
    </source>
</evidence>
<reference evidence="9 12" key="2">
    <citation type="submission" date="2018-05" db="EMBL/GenBank/DDBJ databases">
        <title>Genomic Encyclopedia of Type Strains, Phase IV (KMG-V): Genome sequencing to study the core and pangenomes of soil and plant-associated prokaryotes.</title>
        <authorList>
            <person name="Whitman W."/>
        </authorList>
    </citation>
    <scope>NUCLEOTIDE SEQUENCE [LARGE SCALE GENOMIC DNA]</scope>
    <source>
        <strain evidence="9 12">SIr-6563</strain>
    </source>
</reference>
<keyword evidence="6 10" id="KW-0067">ATP-binding</keyword>
<dbReference type="GO" id="GO:0015807">
    <property type="term" value="P:L-amino acid transport"/>
    <property type="evidence" value="ECO:0007669"/>
    <property type="project" value="TreeGrafter"/>
</dbReference>
<dbReference type="EMBL" id="QJJV01000003">
    <property type="protein sequence ID" value="PXX19361.1"/>
    <property type="molecule type" value="Genomic_DNA"/>
</dbReference>
<name>A0A1A5XLB6_9BURK</name>
<evidence type="ECO:0000256" key="1">
    <source>
        <dbReference type="ARBA" id="ARBA00005417"/>
    </source>
</evidence>
<dbReference type="Proteomes" id="UP000247515">
    <property type="component" value="Unassembled WGS sequence"/>
</dbReference>
<dbReference type="InterPro" id="IPR052156">
    <property type="entry name" value="BCAA_Transport_ATP-bd_LivF"/>
</dbReference>
<protein>
    <submittedName>
        <fullName evidence="10">Amino acid/amide ABC transporter ATP-binding protein 2, HAAT family</fullName>
    </submittedName>
    <submittedName>
        <fullName evidence="9">Branched-chain amino acid transport system ATP-binding protein</fullName>
    </submittedName>
</protein>
<keyword evidence="5" id="KW-0547">Nucleotide-binding</keyword>
<evidence type="ECO:0000256" key="3">
    <source>
        <dbReference type="ARBA" id="ARBA00022475"/>
    </source>
</evidence>
<comment type="similarity">
    <text evidence="1">Belongs to the ABC transporter superfamily.</text>
</comment>
<keyword evidence="4" id="KW-0472">Membrane</keyword>
<keyword evidence="7" id="KW-0029">Amino-acid transport</keyword>
<dbReference type="InterPro" id="IPR027417">
    <property type="entry name" value="P-loop_NTPase"/>
</dbReference>
<evidence type="ECO:0000256" key="5">
    <source>
        <dbReference type="ARBA" id="ARBA00022741"/>
    </source>
</evidence>
<accession>A0A1A5XLB6</accession>
<reference evidence="10 11" key="1">
    <citation type="submission" date="2016-10" db="EMBL/GenBank/DDBJ databases">
        <authorList>
            <person name="Varghese N."/>
            <person name="Submissions S."/>
        </authorList>
    </citation>
    <scope>NUCLEOTIDE SEQUENCE [LARGE SCALE GENOMIC DNA]</scope>
    <source>
        <strain evidence="10 11">LMG 22274</strain>
    </source>
</reference>
<gene>
    <name evidence="9" type="ORF">C7400_103352</name>
    <name evidence="10" type="ORF">SAMN05216550_118105</name>
</gene>